<dbReference type="EMBL" id="JANBQF010000112">
    <property type="protein sequence ID" value="KAJ2005242.1"/>
    <property type="molecule type" value="Genomic_DNA"/>
</dbReference>
<dbReference type="OrthoDB" id="2375545at2759"/>
<reference evidence="6" key="1">
    <citation type="submission" date="2022-07" db="EMBL/GenBank/DDBJ databases">
        <title>Phylogenomic reconstructions and comparative analyses of Kickxellomycotina fungi.</title>
        <authorList>
            <person name="Reynolds N.K."/>
            <person name="Stajich J.E."/>
            <person name="Barry K."/>
            <person name="Grigoriev I.V."/>
            <person name="Crous P."/>
            <person name="Smith M.E."/>
        </authorList>
    </citation>
    <scope>NUCLEOTIDE SEQUENCE</scope>
    <source>
        <strain evidence="6">IMI 214461</strain>
    </source>
</reference>
<dbReference type="Proteomes" id="UP001150907">
    <property type="component" value="Unassembled WGS sequence"/>
</dbReference>
<dbReference type="PANTHER" id="PTHR35372:SF2">
    <property type="entry name" value="SF3 HELICASE DOMAIN-CONTAINING PROTEIN"/>
    <property type="match status" value="1"/>
</dbReference>
<gene>
    <name evidence="6" type="ORF">H4R26_002060</name>
</gene>
<name>A0A9W8BFL3_9FUNG</name>
<keyword evidence="7" id="KW-1185">Reference proteome</keyword>
<comment type="caution">
    <text evidence="6">The sequence shown here is derived from an EMBL/GenBank/DDBJ whole genome shotgun (WGS) entry which is preliminary data.</text>
</comment>
<dbReference type="InterPro" id="IPR014015">
    <property type="entry name" value="Helicase_SF3_DNA-vir"/>
</dbReference>
<evidence type="ECO:0000259" key="5">
    <source>
        <dbReference type="PROSITE" id="PS51206"/>
    </source>
</evidence>
<dbReference type="GO" id="GO:0016787">
    <property type="term" value="F:hydrolase activity"/>
    <property type="evidence" value="ECO:0007669"/>
    <property type="project" value="UniProtKB-KW"/>
</dbReference>
<dbReference type="GO" id="GO:0005524">
    <property type="term" value="F:ATP binding"/>
    <property type="evidence" value="ECO:0007669"/>
    <property type="project" value="UniProtKB-KW"/>
</dbReference>
<keyword evidence="3" id="KW-0067">ATP-binding</keyword>
<dbReference type="PANTHER" id="PTHR35372">
    <property type="entry name" value="ATP BINDING PROTEIN-RELATED"/>
    <property type="match status" value="1"/>
</dbReference>
<dbReference type="InterPro" id="IPR045455">
    <property type="entry name" value="NrS-1_pol-like_helicase"/>
</dbReference>
<organism evidence="6 7">
    <name type="scientific">Coemansia thaxteri</name>
    <dbReference type="NCBI Taxonomy" id="2663907"/>
    <lineage>
        <taxon>Eukaryota</taxon>
        <taxon>Fungi</taxon>
        <taxon>Fungi incertae sedis</taxon>
        <taxon>Zoopagomycota</taxon>
        <taxon>Kickxellomycotina</taxon>
        <taxon>Kickxellomycetes</taxon>
        <taxon>Kickxellales</taxon>
        <taxon>Kickxellaceae</taxon>
        <taxon>Coemansia</taxon>
    </lineage>
</organism>
<evidence type="ECO:0000256" key="1">
    <source>
        <dbReference type="ARBA" id="ARBA00022741"/>
    </source>
</evidence>
<keyword evidence="2" id="KW-0378">Hydrolase</keyword>
<feature type="region of interest" description="Disordered" evidence="4">
    <location>
        <begin position="1"/>
        <end position="49"/>
    </location>
</feature>
<evidence type="ECO:0000256" key="3">
    <source>
        <dbReference type="ARBA" id="ARBA00022840"/>
    </source>
</evidence>
<evidence type="ECO:0000313" key="6">
    <source>
        <dbReference type="EMBL" id="KAJ2005242.1"/>
    </source>
</evidence>
<sequence length="548" mass="62972">MADLSGIVNAERDSDDDTFATTTEASDDGNPVDEDLSVTRPVAPGDQRPKGNVPSWYSYYCKKFLTADEMDEVGIKNIELFFDPIHALVIEDVIAEKIGHEEWKATKERDAAKMKTRRFLDYSYLLNAHMLTPEKTKNMIFVEHIWIVNPTSTKTKNAIEILQYERTGHKKKGEIKKEDTDLMFNNIKSFLTSDILGDIFDTKNIIAFDDGVLDMSRFERGLRNGRPSDFVTTSIKYKIRFEPSRQMQLELSELLRYLFPDDELRDYFLLHMSSCLDSGNLDKLFVIWFGMGNNGKSVLESLVEHTFGSYCYKAPTSLFSSRRTGSSAATPETANFNKTLISFIQESDSRENMNIGVLKEMTGNDTIYTRNLYETPKTIEVRCKFILVTNKIYNLSQADEATWARIRVIPFLSKFTNDETEVDEEKNIFRMDSKYVKRVRILAPYFMQLLMETYPRYRANGLPSCRLVNEHTSSLKRLNSPVALFVEDDLIKGKENSVRFQEAYEAYRVYARNNCGMRNVTAANFEVSLSKIGIDVVEGNIIGYCLRE</sequence>
<feature type="domain" description="SF3 helicase" evidence="5">
    <location>
        <begin position="263"/>
        <end position="424"/>
    </location>
</feature>
<dbReference type="InterPro" id="IPR027417">
    <property type="entry name" value="P-loop_NTPase"/>
</dbReference>
<evidence type="ECO:0000313" key="7">
    <source>
        <dbReference type="Proteomes" id="UP001150907"/>
    </source>
</evidence>
<evidence type="ECO:0000256" key="2">
    <source>
        <dbReference type="ARBA" id="ARBA00022801"/>
    </source>
</evidence>
<evidence type="ECO:0000256" key="4">
    <source>
        <dbReference type="SAM" id="MobiDB-lite"/>
    </source>
</evidence>
<dbReference type="InterPro" id="IPR051620">
    <property type="entry name" value="ORF904-like_C"/>
</dbReference>
<feature type="compositionally biased region" description="Acidic residues" evidence="4">
    <location>
        <begin position="25"/>
        <end position="36"/>
    </location>
</feature>
<keyword evidence="1" id="KW-0547">Nucleotide-binding</keyword>
<dbReference type="Gene3D" id="3.40.50.300">
    <property type="entry name" value="P-loop containing nucleotide triphosphate hydrolases"/>
    <property type="match status" value="1"/>
</dbReference>
<proteinExistence type="predicted"/>
<accession>A0A9W8BFL3</accession>
<dbReference type="Pfam" id="PF19263">
    <property type="entry name" value="DUF5906"/>
    <property type="match status" value="1"/>
</dbReference>
<dbReference type="AlphaFoldDB" id="A0A9W8BFL3"/>
<protein>
    <recommendedName>
        <fullName evidence="5">SF3 helicase domain-containing protein</fullName>
    </recommendedName>
</protein>
<dbReference type="PROSITE" id="PS51206">
    <property type="entry name" value="SF3_HELICASE_1"/>
    <property type="match status" value="1"/>
</dbReference>